<evidence type="ECO:0000313" key="1">
    <source>
        <dbReference type="EMBL" id="KAK7026368.1"/>
    </source>
</evidence>
<comment type="caution">
    <text evidence="1">The sequence shown here is derived from an EMBL/GenBank/DDBJ whole genome shotgun (WGS) entry which is preliminary data.</text>
</comment>
<protein>
    <submittedName>
        <fullName evidence="1">Uncharacterized protein</fullName>
    </submittedName>
</protein>
<sequence>MYVPIDNRVSGITKTAETQARYHALIHSRAAYIPMHNALRASNVSHAVDTGSKIVVRRTPKSCYYPHTAAHSLSRLCPAHPITFSFVNDASIDSREAERARYVCLVIPPASSPNPRSSTTIPSLLYLLLRDSFSSLTCPPPPALPPPISTDWDEGLSGKSEVTKRTLHPDLCLPVNTSIEAAKRHIYADTVRTSSLLPAVRYRQLIIRRILVDHLHLLLLFHSLLNLTRTRAPPPP</sequence>
<dbReference type="AlphaFoldDB" id="A0AAW0BKU0"/>
<organism evidence="1 2">
    <name type="scientific">Favolaschia claudopus</name>
    <dbReference type="NCBI Taxonomy" id="2862362"/>
    <lineage>
        <taxon>Eukaryota</taxon>
        <taxon>Fungi</taxon>
        <taxon>Dikarya</taxon>
        <taxon>Basidiomycota</taxon>
        <taxon>Agaricomycotina</taxon>
        <taxon>Agaricomycetes</taxon>
        <taxon>Agaricomycetidae</taxon>
        <taxon>Agaricales</taxon>
        <taxon>Marasmiineae</taxon>
        <taxon>Mycenaceae</taxon>
        <taxon>Favolaschia</taxon>
    </lineage>
</organism>
<name>A0AAW0BKU0_9AGAR</name>
<proteinExistence type="predicted"/>
<dbReference type="EMBL" id="JAWWNJ010000032">
    <property type="protein sequence ID" value="KAK7026368.1"/>
    <property type="molecule type" value="Genomic_DNA"/>
</dbReference>
<dbReference type="Proteomes" id="UP001362999">
    <property type="component" value="Unassembled WGS sequence"/>
</dbReference>
<keyword evidence="2" id="KW-1185">Reference proteome</keyword>
<evidence type="ECO:0000313" key="2">
    <source>
        <dbReference type="Proteomes" id="UP001362999"/>
    </source>
</evidence>
<reference evidence="1 2" key="1">
    <citation type="journal article" date="2024" name="J Genomics">
        <title>Draft genome sequencing and assembly of Favolaschia claudopus CIRM-BRFM 2984 isolated from oak limbs.</title>
        <authorList>
            <person name="Navarro D."/>
            <person name="Drula E."/>
            <person name="Chaduli D."/>
            <person name="Cazenave R."/>
            <person name="Ahrendt S."/>
            <person name="Wang J."/>
            <person name="Lipzen A."/>
            <person name="Daum C."/>
            <person name="Barry K."/>
            <person name="Grigoriev I.V."/>
            <person name="Favel A."/>
            <person name="Rosso M.N."/>
            <person name="Martin F."/>
        </authorList>
    </citation>
    <scope>NUCLEOTIDE SEQUENCE [LARGE SCALE GENOMIC DNA]</scope>
    <source>
        <strain evidence="1 2">CIRM-BRFM 2984</strain>
    </source>
</reference>
<accession>A0AAW0BKU0</accession>
<gene>
    <name evidence="1" type="ORF">R3P38DRAFT_3193026</name>
</gene>